<feature type="domain" description="DNA-directed DNA polymerase X" evidence="13">
    <location>
        <begin position="305"/>
        <end position="691"/>
    </location>
</feature>
<keyword evidence="8 11" id="KW-0234">DNA repair</keyword>
<dbReference type="InterPro" id="IPR043519">
    <property type="entry name" value="NT_sf"/>
</dbReference>
<dbReference type="Pfam" id="PF14791">
    <property type="entry name" value="DNA_pol_B_thumb"/>
    <property type="match status" value="1"/>
</dbReference>
<evidence type="ECO:0000256" key="5">
    <source>
        <dbReference type="ARBA" id="ARBA00022723"/>
    </source>
</evidence>
<keyword evidence="7 11" id="KW-0239">DNA-directed DNA polymerase</keyword>
<evidence type="ECO:0000256" key="9">
    <source>
        <dbReference type="ARBA" id="ARBA00023242"/>
    </source>
</evidence>
<protein>
    <recommendedName>
        <fullName evidence="11">DNA polymerase</fullName>
        <ecNumber evidence="11">2.7.7.7</ecNumber>
    </recommendedName>
</protein>
<dbReference type="Gene3D" id="1.10.150.20">
    <property type="entry name" value="5' to 3' exonuclease, C-terminal subdomain"/>
    <property type="match status" value="1"/>
</dbReference>
<dbReference type="GO" id="GO:0003887">
    <property type="term" value="F:DNA-directed DNA polymerase activity"/>
    <property type="evidence" value="ECO:0007669"/>
    <property type="project" value="UniProtKB-UniRule"/>
</dbReference>
<dbReference type="GO" id="GO:0046872">
    <property type="term" value="F:metal ion binding"/>
    <property type="evidence" value="ECO:0007669"/>
    <property type="project" value="UniProtKB-UniRule"/>
</dbReference>
<evidence type="ECO:0000256" key="3">
    <source>
        <dbReference type="ARBA" id="ARBA00022679"/>
    </source>
</evidence>
<dbReference type="AlphaFoldDB" id="A0A9P4M7T9"/>
<keyword evidence="5" id="KW-0479">Metal-binding</keyword>
<dbReference type="FunFam" id="3.30.210.10:FF:000005">
    <property type="entry name" value="DNA polymerase IV"/>
    <property type="match status" value="1"/>
</dbReference>
<evidence type="ECO:0000313" key="15">
    <source>
        <dbReference type="Proteomes" id="UP000799772"/>
    </source>
</evidence>
<proteinExistence type="inferred from homology"/>
<reference evidence="14" key="1">
    <citation type="journal article" date="2020" name="Stud. Mycol.">
        <title>101 Dothideomycetes genomes: a test case for predicting lifestyles and emergence of pathogens.</title>
        <authorList>
            <person name="Haridas S."/>
            <person name="Albert R."/>
            <person name="Binder M."/>
            <person name="Bloem J."/>
            <person name="Labutti K."/>
            <person name="Salamov A."/>
            <person name="Andreopoulos B."/>
            <person name="Baker S."/>
            <person name="Barry K."/>
            <person name="Bills G."/>
            <person name="Bluhm B."/>
            <person name="Cannon C."/>
            <person name="Castanera R."/>
            <person name="Culley D."/>
            <person name="Daum C."/>
            <person name="Ezra D."/>
            <person name="Gonzalez J."/>
            <person name="Henrissat B."/>
            <person name="Kuo A."/>
            <person name="Liang C."/>
            <person name="Lipzen A."/>
            <person name="Lutzoni F."/>
            <person name="Magnuson J."/>
            <person name="Mondo S."/>
            <person name="Nolan M."/>
            <person name="Ohm R."/>
            <person name="Pangilinan J."/>
            <person name="Park H.-J."/>
            <person name="Ramirez L."/>
            <person name="Alfaro M."/>
            <person name="Sun H."/>
            <person name="Tritt A."/>
            <person name="Yoshinaga Y."/>
            <person name="Zwiers L.-H."/>
            <person name="Turgeon B."/>
            <person name="Goodwin S."/>
            <person name="Spatafora J."/>
            <person name="Crous P."/>
            <person name="Grigoriev I."/>
        </authorList>
    </citation>
    <scope>NUCLEOTIDE SEQUENCE</scope>
    <source>
        <strain evidence="14">CBS 133067</strain>
    </source>
</reference>
<evidence type="ECO:0000256" key="10">
    <source>
        <dbReference type="ARBA" id="ARBA00049244"/>
    </source>
</evidence>
<dbReference type="InterPro" id="IPR037160">
    <property type="entry name" value="DNA_Pol_thumb_sf"/>
</dbReference>
<dbReference type="GO" id="GO:0006303">
    <property type="term" value="P:double-strand break repair via nonhomologous end joining"/>
    <property type="evidence" value="ECO:0007669"/>
    <property type="project" value="TreeGrafter"/>
</dbReference>
<sequence>MALEPDAARESGVKLDLSVLPPIFLLPTHIDIETRHELEEKLMEAGALLTYNISEAQIVVGNISTKRRAALELRMRKRWTEEVLDSSTGRKRGREDGDEDQQASNKRLRHESGFVKTKVNRNTEHTADSGNESTESEDEQSTSKSLAREVQPPDTSAEPIHLHEANILPSIGEPGMETVHVVKVSWLETVFEHEKLVPLRYYLIYSGRTIERPFGAPTSTIIERAKDDASASAPRGRHSQYVPALTHGPRRLGAHQHAHHTQSKAKLLQQTTSDYEGSGDEFPEPPEWVKRDIKYACQRSTPTDQANADFIAELKKIKLARLLTGDEIGVRAYSTSIAALAAYPYKVGNPKEILQLPGCDVKIANLWIEWRNNDGKIGAAEEAEEDETMQVLKRFYDIWGVGATTAREFYFDKGWRDLDDIVEFGWKGLTRVQQIGVKYYEEFQKGIPRAEVESIAAVIKDHAIRVRDTGIEVLVVGGYRRGKQESGDVDIVVSHRELGKTANLVTDIVASLETEDWITHTLLLSLTGTHRGQATLPFKGAGPAGHGFDTLDKALVVWQDPNWPGKPKLSKASSRSSSSTGEQEQSKKKKQQAKNSNIHRRVDIIISPWRTVGCAVMGWSGGTTFQRDVRRYAKNVKGWKFDSSGVRDRRTGLAVDLEGPEGVHGGLGMVDAEKKVFEGMGLVWRDPSERCTH</sequence>
<organism evidence="14 15">
    <name type="scientific">Rhizodiscina lignyota</name>
    <dbReference type="NCBI Taxonomy" id="1504668"/>
    <lineage>
        <taxon>Eukaryota</taxon>
        <taxon>Fungi</taxon>
        <taxon>Dikarya</taxon>
        <taxon>Ascomycota</taxon>
        <taxon>Pezizomycotina</taxon>
        <taxon>Dothideomycetes</taxon>
        <taxon>Pleosporomycetidae</taxon>
        <taxon>Aulographales</taxon>
        <taxon>Rhizodiscinaceae</taxon>
        <taxon>Rhizodiscina</taxon>
    </lineage>
</organism>
<evidence type="ECO:0000256" key="6">
    <source>
        <dbReference type="ARBA" id="ARBA00022763"/>
    </source>
</evidence>
<dbReference type="EMBL" id="ML978124">
    <property type="protein sequence ID" value="KAF2100360.1"/>
    <property type="molecule type" value="Genomic_DNA"/>
</dbReference>
<dbReference type="Gene3D" id="3.30.210.10">
    <property type="entry name" value="DNA polymerase, thumb domain"/>
    <property type="match status" value="1"/>
</dbReference>
<dbReference type="Pfam" id="PF14716">
    <property type="entry name" value="HHH_8"/>
    <property type="match status" value="1"/>
</dbReference>
<dbReference type="PRINTS" id="PR00869">
    <property type="entry name" value="DNAPOLX"/>
</dbReference>
<dbReference type="InterPro" id="IPR002054">
    <property type="entry name" value="DNA-dir_DNA_pol_X"/>
</dbReference>
<dbReference type="InterPro" id="IPR018944">
    <property type="entry name" value="DNA_pol_lambd_fingers_domain"/>
</dbReference>
<dbReference type="SUPFAM" id="SSF81301">
    <property type="entry name" value="Nucleotidyltransferase"/>
    <property type="match status" value="1"/>
</dbReference>
<evidence type="ECO:0000256" key="7">
    <source>
        <dbReference type="ARBA" id="ARBA00022932"/>
    </source>
</evidence>
<comment type="function">
    <text evidence="11">DNA polymerase that functions in several pathways of DNA repair. Involved in base excision repair (BER) responsible for repair of lesions that give rise to abasic (AP) sites in DNA. Also contributes to DNA double-strand break repair by non-homologous end joining and homologous recombination. Has both template-dependent and template-independent (terminal transferase) DNA polymerase activities. Has also a 5'-deoxyribose-5-phosphate lyase (dRP lyase) activity.</text>
</comment>
<dbReference type="EC" id="2.7.7.7" evidence="11"/>
<dbReference type="SMART" id="SM00483">
    <property type="entry name" value="POLXc"/>
    <property type="match status" value="1"/>
</dbReference>
<dbReference type="Gene3D" id="3.30.460.10">
    <property type="entry name" value="Beta Polymerase, domain 2"/>
    <property type="match status" value="1"/>
</dbReference>
<dbReference type="InterPro" id="IPR027421">
    <property type="entry name" value="DNA_pol_lamdba_lyase_dom_sf"/>
</dbReference>
<dbReference type="SUPFAM" id="SSF81585">
    <property type="entry name" value="PsbU/PolX domain-like"/>
    <property type="match status" value="1"/>
</dbReference>
<dbReference type="InterPro" id="IPR002008">
    <property type="entry name" value="DNA_pol_X_beta-like"/>
</dbReference>
<feature type="region of interest" description="Disordered" evidence="12">
    <location>
        <begin position="564"/>
        <end position="597"/>
    </location>
</feature>
<gene>
    <name evidence="14" type="ORF">NA57DRAFT_36931</name>
</gene>
<feature type="region of interest" description="Disordered" evidence="12">
    <location>
        <begin position="82"/>
        <end position="160"/>
    </location>
</feature>
<keyword evidence="6 11" id="KW-0227">DNA damage</keyword>
<evidence type="ECO:0000256" key="11">
    <source>
        <dbReference type="RuleBase" id="RU366014"/>
    </source>
</evidence>
<comment type="catalytic activity">
    <reaction evidence="10 11">
        <text>DNA(n) + a 2'-deoxyribonucleoside 5'-triphosphate = DNA(n+1) + diphosphate</text>
        <dbReference type="Rhea" id="RHEA:22508"/>
        <dbReference type="Rhea" id="RHEA-COMP:17339"/>
        <dbReference type="Rhea" id="RHEA-COMP:17340"/>
        <dbReference type="ChEBI" id="CHEBI:33019"/>
        <dbReference type="ChEBI" id="CHEBI:61560"/>
        <dbReference type="ChEBI" id="CHEBI:173112"/>
        <dbReference type="EC" id="2.7.7.7"/>
    </reaction>
</comment>
<keyword evidence="3 11" id="KW-0808">Transferase</keyword>
<dbReference type="CDD" id="cd00141">
    <property type="entry name" value="NT_POLXc"/>
    <property type="match status" value="1"/>
</dbReference>
<comment type="similarity">
    <text evidence="2 11">Belongs to the DNA polymerase type-X family.</text>
</comment>
<dbReference type="InterPro" id="IPR010996">
    <property type="entry name" value="HHH_MUS81"/>
</dbReference>
<feature type="compositionally biased region" description="Low complexity" evidence="12">
    <location>
        <begin position="566"/>
        <end position="583"/>
    </location>
</feature>
<keyword evidence="4 11" id="KW-0548">Nucleotidyltransferase</keyword>
<dbReference type="PANTHER" id="PTHR11276:SF29">
    <property type="entry name" value="DNA POLYMERASE TYPE-X FAMILY PROTEIN POL4"/>
    <property type="match status" value="1"/>
</dbReference>
<evidence type="ECO:0000256" key="12">
    <source>
        <dbReference type="SAM" id="MobiDB-lite"/>
    </source>
</evidence>
<evidence type="ECO:0000256" key="4">
    <source>
        <dbReference type="ARBA" id="ARBA00022695"/>
    </source>
</evidence>
<dbReference type="Pfam" id="PF10391">
    <property type="entry name" value="DNA_pol_lambd_f"/>
    <property type="match status" value="1"/>
</dbReference>
<dbReference type="SUPFAM" id="SSF47802">
    <property type="entry name" value="DNA polymerase beta, N-terminal domain-like"/>
    <property type="match status" value="1"/>
</dbReference>
<dbReference type="GO" id="GO:0005634">
    <property type="term" value="C:nucleus"/>
    <property type="evidence" value="ECO:0007669"/>
    <property type="project" value="UniProtKB-SubCell"/>
</dbReference>
<dbReference type="PANTHER" id="PTHR11276">
    <property type="entry name" value="DNA POLYMERASE TYPE-X FAMILY MEMBER"/>
    <property type="match status" value="1"/>
</dbReference>
<evidence type="ECO:0000313" key="14">
    <source>
        <dbReference type="EMBL" id="KAF2100360.1"/>
    </source>
</evidence>
<accession>A0A9P4M7T9</accession>
<evidence type="ECO:0000256" key="1">
    <source>
        <dbReference type="ARBA" id="ARBA00004123"/>
    </source>
</evidence>
<evidence type="ECO:0000259" key="13">
    <source>
        <dbReference type="SMART" id="SM00483"/>
    </source>
</evidence>
<dbReference type="FunFam" id="1.10.150.110:FF:000005">
    <property type="entry name" value="DNA polymerase POL4"/>
    <property type="match status" value="1"/>
</dbReference>
<name>A0A9P4M7T9_9PEZI</name>
<dbReference type="FunFam" id="1.10.150.20:FF:000010">
    <property type="entry name" value="DNA polymerase lambda"/>
    <property type="match status" value="1"/>
</dbReference>
<dbReference type="OrthoDB" id="205514at2759"/>
<evidence type="ECO:0000256" key="8">
    <source>
        <dbReference type="ARBA" id="ARBA00023204"/>
    </source>
</evidence>
<dbReference type="GO" id="GO:0003677">
    <property type="term" value="F:DNA binding"/>
    <property type="evidence" value="ECO:0007669"/>
    <property type="project" value="UniProtKB-UniRule"/>
</dbReference>
<comment type="caution">
    <text evidence="14">The sequence shown here is derived from an EMBL/GenBank/DDBJ whole genome shotgun (WGS) entry which is preliminary data.</text>
</comment>
<evidence type="ECO:0000256" key="2">
    <source>
        <dbReference type="ARBA" id="ARBA00008323"/>
    </source>
</evidence>
<dbReference type="Gene3D" id="1.10.150.110">
    <property type="entry name" value="DNA polymerase beta, N-terminal domain-like"/>
    <property type="match status" value="1"/>
</dbReference>
<keyword evidence="9 11" id="KW-0539">Nucleus</keyword>
<dbReference type="InterPro" id="IPR022312">
    <property type="entry name" value="DNA_pol_X"/>
</dbReference>
<dbReference type="Pfam" id="PF14792">
    <property type="entry name" value="DNA_pol_B_palm"/>
    <property type="match status" value="1"/>
</dbReference>
<dbReference type="InterPro" id="IPR028207">
    <property type="entry name" value="DNA_pol_B_palm_palm"/>
</dbReference>
<keyword evidence="15" id="KW-1185">Reference proteome</keyword>
<dbReference type="InterPro" id="IPR029398">
    <property type="entry name" value="PolB_thumb"/>
</dbReference>
<dbReference type="Proteomes" id="UP000799772">
    <property type="component" value="Unassembled WGS sequence"/>
</dbReference>
<comment type="subcellular location">
    <subcellularLocation>
        <location evidence="1 11">Nucleus</location>
    </subcellularLocation>
</comment>
<dbReference type="PRINTS" id="PR00870">
    <property type="entry name" value="DNAPOLXBETA"/>
</dbReference>